<feature type="binding site" evidence="14">
    <location>
        <position position="415"/>
    </location>
    <ligand>
        <name>Ca(2+)</name>
        <dbReference type="ChEBI" id="CHEBI:29108"/>
        <label>5</label>
    </ligand>
</feature>
<evidence type="ECO:0000256" key="4">
    <source>
        <dbReference type="ARBA" id="ARBA00022729"/>
    </source>
</evidence>
<dbReference type="Pfam" id="PF00413">
    <property type="entry name" value="Peptidase_M10"/>
    <property type="match status" value="1"/>
</dbReference>
<dbReference type="InterPro" id="IPR036365">
    <property type="entry name" value="PGBD-like_sf"/>
</dbReference>
<keyword evidence="11" id="KW-1015">Disulfide bond</keyword>
<feature type="binding site" evidence="14">
    <location>
        <position position="197"/>
    </location>
    <ligand>
        <name>Zn(2+)</name>
        <dbReference type="ChEBI" id="CHEBI:29105"/>
        <label>1</label>
    </ligand>
</feature>
<evidence type="ECO:0000256" key="1">
    <source>
        <dbReference type="ARBA" id="ARBA00010370"/>
    </source>
</evidence>
<accession>A0AAV2Q2W8</accession>
<dbReference type="InterPro" id="IPR000585">
    <property type="entry name" value="Hemopexin-like_dom"/>
</dbReference>
<feature type="binding site" evidence="14">
    <location>
        <position position="323"/>
    </location>
    <ligand>
        <name>Ca(2+)</name>
        <dbReference type="ChEBI" id="CHEBI:29108"/>
        <label>5</label>
    </ligand>
</feature>
<feature type="binding site" description="in inhibited form" evidence="14">
    <location>
        <position position="109"/>
    </location>
    <ligand>
        <name>Zn(2+)</name>
        <dbReference type="ChEBI" id="CHEBI:29105"/>
        <label>2</label>
        <note>catalytic</note>
    </ligand>
</feature>
<evidence type="ECO:0000256" key="6">
    <source>
        <dbReference type="ARBA" id="ARBA00022801"/>
    </source>
</evidence>
<evidence type="ECO:0000256" key="8">
    <source>
        <dbReference type="ARBA" id="ARBA00022837"/>
    </source>
</evidence>
<dbReference type="SMART" id="SM00120">
    <property type="entry name" value="HX"/>
    <property type="match status" value="4"/>
</dbReference>
<dbReference type="SMART" id="SM00235">
    <property type="entry name" value="ZnMc"/>
    <property type="match status" value="1"/>
</dbReference>
<feature type="signal peptide" evidence="17">
    <location>
        <begin position="1"/>
        <end position="23"/>
    </location>
</feature>
<dbReference type="InterPro" id="IPR018487">
    <property type="entry name" value="Hemopexin-like_repeat"/>
</dbReference>
<dbReference type="AlphaFoldDB" id="A0AAV2Q2W8"/>
<keyword evidence="5" id="KW-0677">Repeat</keyword>
<evidence type="ECO:0000313" key="19">
    <source>
        <dbReference type="EMBL" id="CAL4067849.1"/>
    </source>
</evidence>
<feature type="binding site" evidence="14">
    <location>
        <position position="226"/>
    </location>
    <ligand>
        <name>Ca(2+)</name>
        <dbReference type="ChEBI" id="CHEBI:29108"/>
        <label>3</label>
    </ligand>
</feature>
<dbReference type="PRINTS" id="PR00138">
    <property type="entry name" value="MATRIXIN"/>
</dbReference>
<keyword evidence="7 13" id="KW-0862">Zinc</keyword>
<dbReference type="GO" id="GO:0030574">
    <property type="term" value="P:collagen catabolic process"/>
    <property type="evidence" value="ECO:0007669"/>
    <property type="project" value="TreeGrafter"/>
</dbReference>
<dbReference type="FunFam" id="3.40.390.10:FF:000022">
    <property type="entry name" value="Matrix metalloproteinase 1, isoform C"/>
    <property type="match status" value="1"/>
</dbReference>
<feature type="binding site" evidence="13">
    <location>
        <position position="244"/>
    </location>
    <ligand>
        <name>Zn(2+)</name>
        <dbReference type="ChEBI" id="CHEBI:29105"/>
        <label>2</label>
        <note>catalytic</note>
    </ligand>
</feature>
<dbReference type="Proteomes" id="UP001497623">
    <property type="component" value="Unassembled WGS sequence"/>
</dbReference>
<feature type="binding site" evidence="14">
    <location>
        <position position="223"/>
    </location>
    <ligand>
        <name>Ca(2+)</name>
        <dbReference type="ChEBI" id="CHEBI:29108"/>
        <label>3</label>
    </ligand>
</feature>
<feature type="binding site" evidence="14">
    <location>
        <position position="226"/>
    </location>
    <ligand>
        <name>Ca(2+)</name>
        <dbReference type="ChEBI" id="CHEBI:29108"/>
        <label>1</label>
    </ligand>
</feature>
<dbReference type="Gene3D" id="2.110.10.10">
    <property type="entry name" value="Hemopexin-like domain"/>
    <property type="match status" value="1"/>
</dbReference>
<dbReference type="GO" id="GO:0031012">
    <property type="term" value="C:extracellular matrix"/>
    <property type="evidence" value="ECO:0007669"/>
    <property type="project" value="InterPro"/>
</dbReference>
<feature type="repeat" description="Hemopexin" evidence="16">
    <location>
        <begin position="459"/>
        <end position="508"/>
    </location>
</feature>
<evidence type="ECO:0000313" key="20">
    <source>
        <dbReference type="Proteomes" id="UP001497623"/>
    </source>
</evidence>
<keyword evidence="20" id="KW-1185">Reference proteome</keyword>
<dbReference type="InterPro" id="IPR018486">
    <property type="entry name" value="Hemopexin_CS"/>
</dbReference>
<keyword evidence="3 13" id="KW-0479">Metal-binding</keyword>
<feature type="binding site" evidence="14">
    <location>
        <position position="195"/>
    </location>
    <ligand>
        <name>Zn(2+)</name>
        <dbReference type="ChEBI" id="CHEBI:29105"/>
        <label>1</label>
    </ligand>
</feature>
<feature type="repeat" description="Hemopexin" evidence="16">
    <location>
        <begin position="317"/>
        <end position="362"/>
    </location>
</feature>
<feature type="binding site" evidence="14">
    <location>
        <position position="210"/>
    </location>
    <ligand>
        <name>Zn(2+)</name>
        <dbReference type="ChEBI" id="CHEBI:29105"/>
        <label>1</label>
    </ligand>
</feature>
<dbReference type="PROSITE" id="PS51642">
    <property type="entry name" value="HEMOPEXIN_2"/>
    <property type="match status" value="4"/>
</dbReference>
<dbReference type="SUPFAM" id="SSF50923">
    <property type="entry name" value="Hemopexin-like domain"/>
    <property type="match status" value="1"/>
</dbReference>
<keyword evidence="8 14" id="KW-0106">Calcium</keyword>
<evidence type="ECO:0000256" key="7">
    <source>
        <dbReference type="ARBA" id="ARBA00022833"/>
    </source>
</evidence>
<dbReference type="PANTHER" id="PTHR10201">
    <property type="entry name" value="MATRIX METALLOPROTEINASE"/>
    <property type="match status" value="1"/>
</dbReference>
<dbReference type="EMBL" id="CAXKWB010002851">
    <property type="protein sequence ID" value="CAL4067849.1"/>
    <property type="molecule type" value="Genomic_DNA"/>
</dbReference>
<feature type="binding site" evidence="14">
    <location>
        <position position="321"/>
    </location>
    <ligand>
        <name>Ca(2+)</name>
        <dbReference type="ChEBI" id="CHEBI:29108"/>
        <label>4</label>
    </ligand>
</feature>
<dbReference type="InterPro" id="IPR036375">
    <property type="entry name" value="Hemopexin-like_dom_sf"/>
</dbReference>
<protein>
    <recommendedName>
        <fullName evidence="18">Peptidase metallopeptidase domain-containing protein</fullName>
    </recommendedName>
</protein>
<evidence type="ECO:0000256" key="2">
    <source>
        <dbReference type="ARBA" id="ARBA00022670"/>
    </source>
</evidence>
<dbReference type="CDD" id="cd04278">
    <property type="entry name" value="ZnMc_MMP"/>
    <property type="match status" value="1"/>
</dbReference>
<feature type="binding site" evidence="14">
    <location>
        <position position="367"/>
    </location>
    <ligand>
        <name>Ca(2+)</name>
        <dbReference type="ChEBI" id="CHEBI:29108"/>
        <label>4</label>
    </ligand>
</feature>
<keyword evidence="6" id="KW-0378">Hydrolase</keyword>
<dbReference type="SUPFAM" id="SSF47090">
    <property type="entry name" value="PGBD-like"/>
    <property type="match status" value="1"/>
</dbReference>
<dbReference type="SUPFAM" id="SSF55486">
    <property type="entry name" value="Metalloproteases ('zincins'), catalytic domain"/>
    <property type="match status" value="1"/>
</dbReference>
<dbReference type="GO" id="GO:0004222">
    <property type="term" value="F:metalloendopeptidase activity"/>
    <property type="evidence" value="ECO:0007669"/>
    <property type="project" value="InterPro"/>
</dbReference>
<feature type="binding site" evidence="14">
    <location>
        <position position="217"/>
    </location>
    <ligand>
        <name>Ca(2+)</name>
        <dbReference type="ChEBI" id="CHEBI:29108"/>
        <label>2</label>
    </ligand>
</feature>
<feature type="domain" description="Peptidase metallopeptidase" evidence="18">
    <location>
        <begin position="129"/>
        <end position="289"/>
    </location>
</feature>
<evidence type="ECO:0000256" key="10">
    <source>
        <dbReference type="ARBA" id="ARBA00023145"/>
    </source>
</evidence>
<feature type="repeat" description="Hemopexin" evidence="16">
    <location>
        <begin position="363"/>
        <end position="408"/>
    </location>
</feature>
<feature type="binding site" evidence="13">
    <location>
        <position position="254"/>
    </location>
    <ligand>
        <name>Zn(2+)</name>
        <dbReference type="ChEBI" id="CHEBI:29105"/>
        <label>2</label>
        <note>catalytic</note>
    </ligand>
</feature>
<evidence type="ECO:0000256" key="17">
    <source>
        <dbReference type="SAM" id="SignalP"/>
    </source>
</evidence>
<dbReference type="Pfam" id="PF00045">
    <property type="entry name" value="Hemopexin"/>
    <property type="match status" value="4"/>
</dbReference>
<keyword evidence="9" id="KW-0482">Metalloprotease</keyword>
<evidence type="ECO:0000256" key="11">
    <source>
        <dbReference type="ARBA" id="ARBA00023157"/>
    </source>
</evidence>
<feature type="binding site" evidence="14">
    <location>
        <position position="369"/>
    </location>
    <ligand>
        <name>Ca(2+)</name>
        <dbReference type="ChEBI" id="CHEBI:29108"/>
        <label>5</label>
    </ligand>
</feature>
<feature type="binding site" evidence="14">
    <location>
        <position position="262"/>
    </location>
    <ligand>
        <name>Zn(2+)</name>
        <dbReference type="ChEBI" id="CHEBI:29105"/>
        <label>2</label>
        <note>catalytic</note>
    </ligand>
</feature>
<feature type="binding site" evidence="14">
    <location>
        <position position="219"/>
    </location>
    <ligand>
        <name>Ca(2+)</name>
        <dbReference type="ChEBI" id="CHEBI:29108"/>
        <label>2</label>
    </ligand>
</feature>
<evidence type="ECO:0000259" key="18">
    <source>
        <dbReference type="SMART" id="SM00235"/>
    </source>
</evidence>
<dbReference type="CDD" id="cd00094">
    <property type="entry name" value="HX"/>
    <property type="match status" value="1"/>
</dbReference>
<gene>
    <name evidence="19" type="ORF">MNOR_LOCUS6768</name>
</gene>
<evidence type="ECO:0000256" key="13">
    <source>
        <dbReference type="PIRSR" id="PIRSR001191-2"/>
    </source>
</evidence>
<feature type="chain" id="PRO_5043618120" description="Peptidase metallopeptidase domain-containing protein" evidence="17">
    <location>
        <begin position="24"/>
        <end position="541"/>
    </location>
</feature>
<feature type="binding site" evidence="14">
    <location>
        <position position="462"/>
    </location>
    <ligand>
        <name>Ca(2+)</name>
        <dbReference type="ChEBI" id="CHEBI:29108"/>
        <label>4</label>
    </ligand>
</feature>
<feature type="binding site" evidence="14">
    <location>
        <position position="203"/>
    </location>
    <ligand>
        <name>Ca(2+)</name>
        <dbReference type="ChEBI" id="CHEBI:29108"/>
        <label>3</label>
    </ligand>
</feature>
<dbReference type="InterPro" id="IPR024079">
    <property type="entry name" value="MetalloPept_cat_dom_sf"/>
</dbReference>
<reference evidence="19 20" key="1">
    <citation type="submission" date="2024-05" db="EMBL/GenBank/DDBJ databases">
        <authorList>
            <person name="Wallberg A."/>
        </authorList>
    </citation>
    <scope>NUCLEOTIDE SEQUENCE [LARGE SCALE GENOMIC DNA]</scope>
</reference>
<proteinExistence type="inferred from homology"/>
<comment type="similarity">
    <text evidence="1">Belongs to the peptidase M10A family.</text>
</comment>
<feature type="repeat" description="Hemopexin" evidence="16">
    <location>
        <begin position="409"/>
        <end position="458"/>
    </location>
</feature>
<dbReference type="Pfam" id="PF01471">
    <property type="entry name" value="PG_binding_1"/>
    <property type="match status" value="1"/>
</dbReference>
<evidence type="ECO:0000256" key="5">
    <source>
        <dbReference type="ARBA" id="ARBA00022737"/>
    </source>
</evidence>
<evidence type="ECO:0000256" key="16">
    <source>
        <dbReference type="PROSITE-ProRule" id="PRU01011"/>
    </source>
</evidence>
<feature type="binding site" evidence="13">
    <location>
        <position position="248"/>
    </location>
    <ligand>
        <name>Zn(2+)</name>
        <dbReference type="ChEBI" id="CHEBI:29105"/>
        <label>2</label>
        <note>catalytic</note>
    </ligand>
</feature>
<keyword evidence="4 17" id="KW-0732">Signal</keyword>
<dbReference type="InterPro" id="IPR006026">
    <property type="entry name" value="Peptidase_Metallo"/>
</dbReference>
<sequence>MYVSGRIIPVLVAWMCALSCSEAAPASTENNNREKRNTHNKLISGTTSALLYLSKYGYLDPSATNPKSGALLSEDAVRNSIREFQAFANLNQTGDLDDETIKMMNTPRCGVKDKVGYGSVARRKRYALQGSRWKVRHLTYQITQYPRASLDKTAVDRDISQAFKVWEEVTDLTFSPATSSSAKVHIEIRFEKGEHGDGDPFDGIGGTLAHAYFPIYGGDAHFDDSEKWTIDSYRGTNLFQVAAHELGHSLGLSHSDERNALMAAFYRGYIPSFSLHKDDIQAIQALYGENKGGKPPPSIPSTGGGSIPPKATGLCQDSKLDAIVTLFNNATYVFKGSKYWKLNNDGVHDGYPKSISTNWDGLPSNIDAAFTWSNGKTYFFKGSTYYRFSNGKMDNDYPKSISKGFAGIPNNIDAAYVWSGNGKIYFTKGSQYWRFDPEARPPVMRSYPKDISNWVGLPANLDDALHYSNGYTYFFKGGQYYRFNDRAFRVDSADPPFPRPTGYWWFGCPDSSQIQEGSSHSDNLPSDFSHYQSDFVPLIFS</sequence>
<dbReference type="GO" id="GO:0008270">
    <property type="term" value="F:zinc ion binding"/>
    <property type="evidence" value="ECO:0007669"/>
    <property type="project" value="InterPro"/>
</dbReference>
<feature type="active site" evidence="12">
    <location>
        <position position="245"/>
    </location>
</feature>
<evidence type="ECO:0000256" key="3">
    <source>
        <dbReference type="ARBA" id="ARBA00022723"/>
    </source>
</evidence>
<dbReference type="PANTHER" id="PTHR10201:SF291">
    <property type="entry name" value="MATRIX METALLOPROTEINASE 1, ISOFORM C-RELATED"/>
    <property type="match status" value="1"/>
</dbReference>
<dbReference type="InterPro" id="IPR002477">
    <property type="entry name" value="Peptidoglycan-bd-like"/>
</dbReference>
<comment type="cofactor">
    <cofactor evidence="14">
        <name>Ca(2+)</name>
        <dbReference type="ChEBI" id="CHEBI:29108"/>
    </cofactor>
    <text evidence="14">Can bind about 5 Ca(2+) ions per subunit.</text>
</comment>
<feature type="binding site" evidence="14">
    <location>
        <position position="202"/>
    </location>
    <ligand>
        <name>Ca(2+)</name>
        <dbReference type="ChEBI" id="CHEBI:29108"/>
        <label>3</label>
    </ligand>
</feature>
<evidence type="ECO:0000256" key="12">
    <source>
        <dbReference type="PIRSR" id="PIRSR001191-1"/>
    </source>
</evidence>
<dbReference type="FunFam" id="2.110.10.10:FF:000007">
    <property type="entry name" value="stromelysin-3 isoform X2"/>
    <property type="match status" value="1"/>
</dbReference>
<dbReference type="GO" id="GO:0006508">
    <property type="term" value="P:proteolysis"/>
    <property type="evidence" value="ECO:0007669"/>
    <property type="project" value="UniProtKB-KW"/>
</dbReference>
<dbReference type="Gene3D" id="3.40.390.10">
    <property type="entry name" value="Collagenase (Catalytic Domain)"/>
    <property type="match status" value="1"/>
</dbReference>
<dbReference type="InterPro" id="IPR001818">
    <property type="entry name" value="Pept_M10_metallopeptidase"/>
</dbReference>
<comment type="cofactor">
    <cofactor evidence="14">
        <name>Zn(2+)</name>
        <dbReference type="ChEBI" id="CHEBI:29105"/>
    </cofactor>
    <text evidence="14">Binds 2 Zn(2+) ions per subunit.</text>
</comment>
<evidence type="ECO:0000256" key="14">
    <source>
        <dbReference type="PIRSR" id="PIRSR621190-2"/>
    </source>
</evidence>
<keyword evidence="10" id="KW-0865">Zymogen</keyword>
<keyword evidence="2" id="KW-0645">Protease</keyword>
<comment type="caution">
    <text evidence="19">The sequence shown here is derived from an EMBL/GenBank/DDBJ whole genome shotgun (WGS) entry which is preliminary data.</text>
</comment>
<dbReference type="GO" id="GO:0030198">
    <property type="term" value="P:extracellular matrix organization"/>
    <property type="evidence" value="ECO:0007669"/>
    <property type="project" value="TreeGrafter"/>
</dbReference>
<organism evidence="19 20">
    <name type="scientific">Meganyctiphanes norvegica</name>
    <name type="common">Northern krill</name>
    <name type="synonym">Thysanopoda norvegica</name>
    <dbReference type="NCBI Taxonomy" id="48144"/>
    <lineage>
        <taxon>Eukaryota</taxon>
        <taxon>Metazoa</taxon>
        <taxon>Ecdysozoa</taxon>
        <taxon>Arthropoda</taxon>
        <taxon>Crustacea</taxon>
        <taxon>Multicrustacea</taxon>
        <taxon>Malacostraca</taxon>
        <taxon>Eumalacostraca</taxon>
        <taxon>Eucarida</taxon>
        <taxon>Euphausiacea</taxon>
        <taxon>Euphausiidae</taxon>
        <taxon>Meganyctiphanes</taxon>
    </lineage>
</organism>
<dbReference type="PROSITE" id="PS00024">
    <property type="entry name" value="HEMOPEXIN"/>
    <property type="match status" value="1"/>
</dbReference>
<dbReference type="InterPro" id="IPR021190">
    <property type="entry name" value="Pept_M10A"/>
</dbReference>
<dbReference type="PIRSF" id="PIRSF001191">
    <property type="entry name" value="Peptidase_M10A_matrix"/>
    <property type="match status" value="1"/>
</dbReference>
<feature type="binding site" evidence="14">
    <location>
        <position position="224"/>
    </location>
    <ligand>
        <name>Ca(2+)</name>
        <dbReference type="ChEBI" id="CHEBI:29108"/>
        <label>1</label>
    </ligand>
</feature>
<dbReference type="InterPro" id="IPR033739">
    <property type="entry name" value="M10A_MMP"/>
</dbReference>
<name>A0AAV2Q2W8_MEGNR</name>
<dbReference type="GO" id="GO:0005615">
    <property type="term" value="C:extracellular space"/>
    <property type="evidence" value="ECO:0007669"/>
    <property type="project" value="TreeGrafter"/>
</dbReference>
<feature type="modified residue" description="Phosphotyrosine; by PKDCC" evidence="15">
    <location>
        <position position="397"/>
    </location>
</feature>
<evidence type="ECO:0000256" key="9">
    <source>
        <dbReference type="ARBA" id="ARBA00023049"/>
    </source>
</evidence>
<evidence type="ECO:0000256" key="15">
    <source>
        <dbReference type="PIRSR" id="PIRSR621190-4"/>
    </source>
</evidence>
<feature type="binding site" evidence="14">
    <location>
        <position position="221"/>
    </location>
    <ligand>
        <name>Zn(2+)</name>
        <dbReference type="ChEBI" id="CHEBI:29105"/>
        <label>1</label>
    </ligand>
</feature>